<protein>
    <submittedName>
        <fullName evidence="2">Uncharacterized protein</fullName>
    </submittedName>
</protein>
<dbReference type="Proteomes" id="UP000887561">
    <property type="component" value="Unplaced"/>
</dbReference>
<keyword evidence="1" id="KW-1185">Reference proteome</keyword>
<accession>A0A915MYC3</accession>
<proteinExistence type="predicted"/>
<name>A0A915MYC3_MELJA</name>
<evidence type="ECO:0000313" key="2">
    <source>
        <dbReference type="WBParaSite" id="scaffold6337_cov272.g10718"/>
    </source>
</evidence>
<organism evidence="1 2">
    <name type="scientific">Meloidogyne javanica</name>
    <name type="common">Root-knot nematode worm</name>
    <dbReference type="NCBI Taxonomy" id="6303"/>
    <lineage>
        <taxon>Eukaryota</taxon>
        <taxon>Metazoa</taxon>
        <taxon>Ecdysozoa</taxon>
        <taxon>Nematoda</taxon>
        <taxon>Chromadorea</taxon>
        <taxon>Rhabditida</taxon>
        <taxon>Tylenchina</taxon>
        <taxon>Tylenchomorpha</taxon>
        <taxon>Tylenchoidea</taxon>
        <taxon>Meloidogynidae</taxon>
        <taxon>Meloidogyninae</taxon>
        <taxon>Meloidogyne</taxon>
        <taxon>Meloidogyne incognita group</taxon>
    </lineage>
</organism>
<dbReference type="WBParaSite" id="scaffold6337_cov272.g10718">
    <property type="protein sequence ID" value="scaffold6337_cov272.g10718"/>
    <property type="gene ID" value="scaffold6337_cov272.g10718"/>
</dbReference>
<evidence type="ECO:0000313" key="1">
    <source>
        <dbReference type="Proteomes" id="UP000887561"/>
    </source>
</evidence>
<sequence length="137" mass="15189">MSNDFKATLAMIDLNDLNGFKKVLEDANKGNINNIKELLDAMEEKCYSLLEALRMIYLIKTIIIFLKKDVKNAYNSLDDKSKNIIDIMFEDLGNNLPSLKPLIASLKFVLSSDVTIKFNGQTSSANILGPGSVDGLN</sequence>
<reference evidence="2" key="1">
    <citation type="submission" date="2022-11" db="UniProtKB">
        <authorList>
            <consortium name="WormBaseParasite"/>
        </authorList>
    </citation>
    <scope>IDENTIFICATION</scope>
</reference>
<dbReference type="AlphaFoldDB" id="A0A915MYC3"/>